<evidence type="ECO:0000313" key="3">
    <source>
        <dbReference type="Proteomes" id="UP000254939"/>
    </source>
</evidence>
<comment type="caution">
    <text evidence="2">The sequence shown here is derived from an EMBL/GenBank/DDBJ whole genome shotgun (WGS) entry which is preliminary data.</text>
</comment>
<evidence type="ECO:0008006" key="4">
    <source>
        <dbReference type="Google" id="ProtNLM"/>
    </source>
</evidence>
<dbReference type="Proteomes" id="UP000254939">
    <property type="component" value="Unassembled WGS sequence"/>
</dbReference>
<dbReference type="AlphaFoldDB" id="A0A370KRB0"/>
<evidence type="ECO:0000256" key="1">
    <source>
        <dbReference type="SAM" id="Phobius"/>
    </source>
</evidence>
<protein>
    <recommendedName>
        <fullName evidence="4">Transmembrane protein</fullName>
    </recommendedName>
</protein>
<keyword evidence="1" id="KW-0472">Membrane</keyword>
<keyword evidence="1" id="KW-0812">Transmembrane</keyword>
<feature type="transmembrane region" description="Helical" evidence="1">
    <location>
        <begin position="34"/>
        <end position="54"/>
    </location>
</feature>
<name>A0A370KRB0_9HYPH</name>
<dbReference type="EMBL" id="NAAC01000011">
    <property type="protein sequence ID" value="RDJ12323.1"/>
    <property type="molecule type" value="Genomic_DNA"/>
</dbReference>
<evidence type="ECO:0000313" key="2">
    <source>
        <dbReference type="EMBL" id="RDJ12323.1"/>
    </source>
</evidence>
<feature type="transmembrane region" description="Helical" evidence="1">
    <location>
        <begin position="132"/>
        <end position="151"/>
    </location>
</feature>
<accession>A0A370KRB0</accession>
<organism evidence="2 3">
    <name type="scientific">Rhizobium grahamii</name>
    <dbReference type="NCBI Taxonomy" id="1120045"/>
    <lineage>
        <taxon>Bacteria</taxon>
        <taxon>Pseudomonadati</taxon>
        <taxon>Pseudomonadota</taxon>
        <taxon>Alphaproteobacteria</taxon>
        <taxon>Hyphomicrobiales</taxon>
        <taxon>Rhizobiaceae</taxon>
        <taxon>Rhizobium/Agrobacterium group</taxon>
        <taxon>Rhizobium</taxon>
    </lineage>
</organism>
<sequence length="175" mass="19571">MEFINRFVDQPMLEGASRVLHIWHERTRRSPDELGPLWSLVVISCLFASSWWFLSGFTSLLAAETLLMLSLPPAWKLLARPQRGDYDARAYRAMAALAIRRRETEWAVRVLMLLISGCLPILARGGDHAGESFVLGAGVWFVLTIPANAYLAAAEPPKPEDGDRVLMRRRVVAAA</sequence>
<proteinExistence type="predicted"/>
<feature type="transmembrane region" description="Helical" evidence="1">
    <location>
        <begin position="60"/>
        <end position="79"/>
    </location>
</feature>
<gene>
    <name evidence="2" type="ORF">B5K06_11310</name>
</gene>
<reference evidence="2 3" key="1">
    <citation type="submission" date="2017-03" db="EMBL/GenBank/DDBJ databases">
        <title>Genome analysis of Rhizobial strains effectives or ineffectives for nitrogen fixation isolated from bean seeds.</title>
        <authorList>
            <person name="Peralta H."/>
            <person name="Aguilar-Vera A."/>
            <person name="Mora Y."/>
            <person name="Vargas-Lagunas C."/>
            <person name="Girard L."/>
            <person name="Mora J."/>
        </authorList>
    </citation>
    <scope>NUCLEOTIDE SEQUENCE [LARGE SCALE GENOMIC DNA]</scope>
    <source>
        <strain evidence="2 3">CCGM3</strain>
    </source>
</reference>
<dbReference type="OrthoDB" id="8397174at2"/>
<feature type="transmembrane region" description="Helical" evidence="1">
    <location>
        <begin position="106"/>
        <end position="126"/>
    </location>
</feature>
<dbReference type="RefSeq" id="WP_114712963.1">
    <property type="nucleotide sequence ID" value="NZ_KZ857259.1"/>
</dbReference>
<keyword evidence="1" id="KW-1133">Transmembrane helix</keyword>